<accession>A0A8K0HTW4</accession>
<sequence length="148" mass="16126">MYKLIGVCGCGNSGTCITLMQMGILPIYIVSFKWLSVLDFLESMSPNLGKLVLFPAFCTNDAKVVSQSPSNRSRQCPGKEVMVEGESSYSKTVSTPVSSSKQEALTKHLVHLGFEVPCAVKASLDAKDPEESEDPNDEDDPEEFPTED</sequence>
<evidence type="ECO:0000313" key="2">
    <source>
        <dbReference type="EMBL" id="KAF3457979.1"/>
    </source>
</evidence>
<keyword evidence="3" id="KW-1185">Reference proteome</keyword>
<dbReference type="Proteomes" id="UP000796880">
    <property type="component" value="Unassembled WGS sequence"/>
</dbReference>
<dbReference type="EMBL" id="VOIH02000001">
    <property type="protein sequence ID" value="KAF3457979.1"/>
    <property type="molecule type" value="Genomic_DNA"/>
</dbReference>
<reference evidence="2" key="1">
    <citation type="submission" date="2020-03" db="EMBL/GenBank/DDBJ databases">
        <title>A high-quality chromosome-level genome assembly of a woody plant with both climbing and erect habits, Rhamnella rubrinervis.</title>
        <authorList>
            <person name="Lu Z."/>
            <person name="Yang Y."/>
            <person name="Zhu X."/>
            <person name="Sun Y."/>
        </authorList>
    </citation>
    <scope>NUCLEOTIDE SEQUENCE</scope>
    <source>
        <strain evidence="2">BYM</strain>
        <tissue evidence="2">Leaf</tissue>
    </source>
</reference>
<protein>
    <submittedName>
        <fullName evidence="2">Uncharacterized protein</fullName>
    </submittedName>
</protein>
<evidence type="ECO:0000256" key="1">
    <source>
        <dbReference type="SAM" id="MobiDB-lite"/>
    </source>
</evidence>
<evidence type="ECO:0000313" key="3">
    <source>
        <dbReference type="Proteomes" id="UP000796880"/>
    </source>
</evidence>
<comment type="caution">
    <text evidence="2">The sequence shown here is derived from an EMBL/GenBank/DDBJ whole genome shotgun (WGS) entry which is preliminary data.</text>
</comment>
<feature type="compositionally biased region" description="Acidic residues" evidence="1">
    <location>
        <begin position="130"/>
        <end position="148"/>
    </location>
</feature>
<proteinExistence type="predicted"/>
<name>A0A8K0HTW4_9ROSA</name>
<feature type="region of interest" description="Disordered" evidence="1">
    <location>
        <begin position="123"/>
        <end position="148"/>
    </location>
</feature>
<gene>
    <name evidence="2" type="ORF">FNV43_RR02641</name>
</gene>
<dbReference type="AlphaFoldDB" id="A0A8K0HTW4"/>
<organism evidence="2 3">
    <name type="scientific">Rhamnella rubrinervis</name>
    <dbReference type="NCBI Taxonomy" id="2594499"/>
    <lineage>
        <taxon>Eukaryota</taxon>
        <taxon>Viridiplantae</taxon>
        <taxon>Streptophyta</taxon>
        <taxon>Embryophyta</taxon>
        <taxon>Tracheophyta</taxon>
        <taxon>Spermatophyta</taxon>
        <taxon>Magnoliopsida</taxon>
        <taxon>eudicotyledons</taxon>
        <taxon>Gunneridae</taxon>
        <taxon>Pentapetalae</taxon>
        <taxon>rosids</taxon>
        <taxon>fabids</taxon>
        <taxon>Rosales</taxon>
        <taxon>Rhamnaceae</taxon>
        <taxon>rhamnoid group</taxon>
        <taxon>Rhamneae</taxon>
        <taxon>Rhamnella</taxon>
    </lineage>
</organism>